<keyword evidence="1" id="KW-1133">Transmembrane helix</keyword>
<proteinExistence type="predicted"/>
<dbReference type="EMBL" id="LARY01000001">
    <property type="protein sequence ID" value="RDX02247.1"/>
    <property type="molecule type" value="Genomic_DNA"/>
</dbReference>
<evidence type="ECO:0000313" key="3">
    <source>
        <dbReference type="Proteomes" id="UP000257055"/>
    </source>
</evidence>
<dbReference type="AlphaFoldDB" id="A0A3D8TUC1"/>
<keyword evidence="3" id="KW-1185">Reference proteome</keyword>
<accession>A0A3D8TUC1</accession>
<comment type="caution">
    <text evidence="2">The sequence shown here is derived from an EMBL/GenBank/DDBJ whole genome shotgun (WGS) entry which is preliminary data.</text>
</comment>
<reference evidence="3" key="1">
    <citation type="submission" date="2015-04" db="EMBL/GenBank/DDBJ databases">
        <authorList>
            <person name="Schardt J."/>
            <person name="Mueller-Herbst S."/>
            <person name="Scherer S."/>
            <person name="Huptas C."/>
        </authorList>
    </citation>
    <scope>NUCLEOTIDE SEQUENCE [LARGE SCALE GENOMIC DNA]</scope>
    <source>
        <strain evidence="3">Kiel-L1</strain>
    </source>
</reference>
<evidence type="ECO:0000256" key="1">
    <source>
        <dbReference type="SAM" id="Phobius"/>
    </source>
</evidence>
<protein>
    <recommendedName>
        <fullName evidence="4">Flagellar basal body rod protein</fullName>
    </recommendedName>
</protein>
<keyword evidence="1" id="KW-0812">Transmembrane</keyword>
<evidence type="ECO:0000313" key="2">
    <source>
        <dbReference type="EMBL" id="RDX02247.1"/>
    </source>
</evidence>
<dbReference type="Proteomes" id="UP000257055">
    <property type="component" value="Unassembled WGS sequence"/>
</dbReference>
<sequence length="105" mass="11628">MKGFIIALLVIILAVLLLTILWPAIIAAVGAVLGFYSYNKLRESNSVGEKVLYSILIALGALMIFSNLKGAIAVIVVAAIVYFLLKNKKSKRYKENDTFDYPYNK</sequence>
<dbReference type="RefSeq" id="WP_115751921.1">
    <property type="nucleotide sequence ID" value="NZ_LARY01000001.1"/>
</dbReference>
<evidence type="ECO:0008006" key="4">
    <source>
        <dbReference type="Google" id="ProtNLM"/>
    </source>
</evidence>
<feature type="transmembrane region" description="Helical" evidence="1">
    <location>
        <begin position="51"/>
        <end position="84"/>
    </location>
</feature>
<name>A0A3D8TUC1_9LIST</name>
<organism evidence="2 3">
    <name type="scientific">Listeria kieliensis</name>
    <dbReference type="NCBI Taxonomy" id="1621700"/>
    <lineage>
        <taxon>Bacteria</taxon>
        <taxon>Bacillati</taxon>
        <taxon>Bacillota</taxon>
        <taxon>Bacilli</taxon>
        <taxon>Bacillales</taxon>
        <taxon>Listeriaceae</taxon>
        <taxon>Listeria</taxon>
    </lineage>
</organism>
<keyword evidence="1" id="KW-0472">Membrane</keyword>
<gene>
    <name evidence="2" type="ORF">UR08_01590</name>
</gene>